<gene>
    <name evidence="3" type="ORF">D8Y23_16170</name>
</gene>
<protein>
    <submittedName>
        <fullName evidence="3">DUF4245 domain-containing protein</fullName>
    </submittedName>
</protein>
<feature type="compositionally biased region" description="Basic and acidic residues" evidence="1">
    <location>
        <begin position="9"/>
        <end position="24"/>
    </location>
</feature>
<evidence type="ECO:0000256" key="2">
    <source>
        <dbReference type="SAM" id="Phobius"/>
    </source>
</evidence>
<keyword evidence="2" id="KW-0472">Membrane</keyword>
<keyword evidence="2" id="KW-0812">Transmembrane</keyword>
<organism evidence="3 4">
    <name type="scientific">Microbacterium enclense</name>
    <dbReference type="NCBI Taxonomy" id="993073"/>
    <lineage>
        <taxon>Bacteria</taxon>
        <taxon>Bacillati</taxon>
        <taxon>Actinomycetota</taxon>
        <taxon>Actinomycetes</taxon>
        <taxon>Micrococcales</taxon>
        <taxon>Microbacteriaceae</taxon>
        <taxon>Microbacterium</taxon>
    </lineage>
</organism>
<comment type="caution">
    <text evidence="3">The sequence shown here is derived from an EMBL/GenBank/DDBJ whole genome shotgun (WGS) entry which is preliminary data.</text>
</comment>
<sequence>MARIVAELGRPETPDEAAARKAESSRRYRSSKTFQNLIAALLVTVAVVLVVIAAVPRGEPAPRPQPDVPALAAELSDDIGRPALSPALPDGWRVNQAVTEGQGGTEAWTMVYVRSGESGFVRVAQGLDTGEEWVAQVLGGARSSETIDIDGVEWNVYRPSDPERAGNITYALSTAAGPDQVLIYGDASPETTAIAAESVTAQVRELRETR</sequence>
<dbReference type="RefSeq" id="WP_128219056.1">
    <property type="nucleotide sequence ID" value="NZ_RBZY01000106.1"/>
</dbReference>
<dbReference type="InterPro" id="IPR025339">
    <property type="entry name" value="DUF4245"/>
</dbReference>
<evidence type="ECO:0000313" key="3">
    <source>
        <dbReference type="EMBL" id="RWR15306.1"/>
    </source>
</evidence>
<accession>A0A3S3KTT7</accession>
<dbReference type="Proteomes" id="UP000285970">
    <property type="component" value="Unassembled WGS sequence"/>
</dbReference>
<evidence type="ECO:0000313" key="4">
    <source>
        <dbReference type="Proteomes" id="UP000285970"/>
    </source>
</evidence>
<dbReference type="Pfam" id="PF14030">
    <property type="entry name" value="DUF4245"/>
    <property type="match status" value="1"/>
</dbReference>
<evidence type="ECO:0000256" key="1">
    <source>
        <dbReference type="SAM" id="MobiDB-lite"/>
    </source>
</evidence>
<dbReference type="EMBL" id="RBZY01000106">
    <property type="protein sequence ID" value="RWR15306.1"/>
    <property type="molecule type" value="Genomic_DNA"/>
</dbReference>
<dbReference type="OrthoDB" id="4801970at2"/>
<proteinExistence type="predicted"/>
<reference evidence="3 4" key="1">
    <citation type="journal article" date="2018" name="Front. Microbiol.">
        <title>Novel Insights Into Bacterial Dimethylsulfoniopropionate Catabolism in the East China Sea.</title>
        <authorList>
            <person name="Liu J."/>
            <person name="Liu J."/>
            <person name="Zhang S.H."/>
            <person name="Liang J."/>
            <person name="Lin H."/>
            <person name="Song D."/>
            <person name="Yang G.P."/>
            <person name="Todd J.D."/>
            <person name="Zhang X.H."/>
        </authorList>
    </citation>
    <scope>NUCLEOTIDE SEQUENCE [LARGE SCALE GENOMIC DNA]</scope>
    <source>
        <strain evidence="3 4">ZYFD042</strain>
    </source>
</reference>
<feature type="transmembrane region" description="Helical" evidence="2">
    <location>
        <begin position="34"/>
        <end position="55"/>
    </location>
</feature>
<dbReference type="AlphaFoldDB" id="A0A3S3KTT7"/>
<keyword evidence="2" id="KW-1133">Transmembrane helix</keyword>
<name>A0A3S3KTT7_9MICO</name>
<feature type="region of interest" description="Disordered" evidence="1">
    <location>
        <begin position="1"/>
        <end position="24"/>
    </location>
</feature>